<evidence type="ECO:0000313" key="3">
    <source>
        <dbReference type="Proteomes" id="UP001595829"/>
    </source>
</evidence>
<evidence type="ECO:0000256" key="1">
    <source>
        <dbReference type="SAM" id="SignalP"/>
    </source>
</evidence>
<sequence>MRRGPAAVAVLAAAMVLTGPVPQAHAAGCDENELYAFVTGSSGDFDSGDILALSTRAKTLSGTGKPVDNRQTGGGANAINPLTGVHWFTVKGNQTYSTHPHGTPYHWRDLSGPSVKDGFGFRKDGYGYFLAETGGRVDVYSFWHERPAGRQRISLSGMDENPVDLAFDGRDRAWLVTADGSLWRVDDVRSSSWRARLAYAADNSGERVEGIALGRLDGKETIFVSGSYSSGERFVSRAEPDGKEVWYDPLPALSGSGSITDLASCSYPSLGSY</sequence>
<reference evidence="3" key="1">
    <citation type="journal article" date="2019" name="Int. J. Syst. Evol. Microbiol.">
        <title>The Global Catalogue of Microorganisms (GCM) 10K type strain sequencing project: providing services to taxonomists for standard genome sequencing and annotation.</title>
        <authorList>
            <consortium name="The Broad Institute Genomics Platform"/>
            <consortium name="The Broad Institute Genome Sequencing Center for Infectious Disease"/>
            <person name="Wu L."/>
            <person name="Ma J."/>
        </authorList>
    </citation>
    <scope>NUCLEOTIDE SEQUENCE [LARGE SCALE GENOMIC DNA]</scope>
    <source>
        <strain evidence="3">CGMCC 4.1648</strain>
    </source>
</reference>
<protein>
    <submittedName>
        <fullName evidence="2">Uncharacterized protein</fullName>
    </submittedName>
</protein>
<evidence type="ECO:0000313" key="2">
    <source>
        <dbReference type="EMBL" id="MFC5021890.1"/>
    </source>
</evidence>
<name>A0ABV9XC86_9ACTN</name>
<keyword evidence="1" id="KW-0732">Signal</keyword>
<feature type="signal peptide" evidence="1">
    <location>
        <begin position="1"/>
        <end position="26"/>
    </location>
</feature>
<keyword evidence="3" id="KW-1185">Reference proteome</keyword>
<dbReference type="EMBL" id="JBHSJD010000004">
    <property type="protein sequence ID" value="MFC5021890.1"/>
    <property type="molecule type" value="Genomic_DNA"/>
</dbReference>
<accession>A0ABV9XC86</accession>
<dbReference type="SUPFAM" id="SSF101898">
    <property type="entry name" value="NHL repeat"/>
    <property type="match status" value="1"/>
</dbReference>
<dbReference type="Proteomes" id="UP001595829">
    <property type="component" value="Unassembled WGS sequence"/>
</dbReference>
<gene>
    <name evidence="2" type="ORF">ACFPM3_07040</name>
</gene>
<proteinExistence type="predicted"/>
<feature type="chain" id="PRO_5047303865" evidence="1">
    <location>
        <begin position="27"/>
        <end position="273"/>
    </location>
</feature>
<organism evidence="2 3">
    <name type="scientific">Streptomyces coeruleoprunus</name>
    <dbReference type="NCBI Taxonomy" id="285563"/>
    <lineage>
        <taxon>Bacteria</taxon>
        <taxon>Bacillati</taxon>
        <taxon>Actinomycetota</taxon>
        <taxon>Actinomycetes</taxon>
        <taxon>Kitasatosporales</taxon>
        <taxon>Streptomycetaceae</taxon>
        <taxon>Streptomyces</taxon>
    </lineage>
</organism>
<comment type="caution">
    <text evidence="2">The sequence shown here is derived from an EMBL/GenBank/DDBJ whole genome shotgun (WGS) entry which is preliminary data.</text>
</comment>
<dbReference type="RefSeq" id="WP_345690840.1">
    <property type="nucleotide sequence ID" value="NZ_BAABIT010000001.1"/>
</dbReference>